<dbReference type="AlphaFoldDB" id="A0A7J0F474"/>
<sequence length="120" mass="13622">MFLIGSSVLIWVGASCPNSKFPRLKDKVWMGFGLRWVRQTWTDEITTGRAEVSAVRKKKHARFLPQSLPAPPGLGDRLYQHHLFDPPHATRHNCRLPTPEPARGCFSVWMGFGLGLKEKL</sequence>
<dbReference type="Proteomes" id="UP000585474">
    <property type="component" value="Unassembled WGS sequence"/>
</dbReference>
<comment type="caution">
    <text evidence="2">The sequence shown here is derived from an EMBL/GenBank/DDBJ whole genome shotgun (WGS) entry which is preliminary data.</text>
</comment>
<evidence type="ECO:0000313" key="3">
    <source>
        <dbReference type="Proteomes" id="UP000585474"/>
    </source>
</evidence>
<protein>
    <submittedName>
        <fullName evidence="2">Uncharacterized protein</fullName>
    </submittedName>
</protein>
<keyword evidence="1" id="KW-0732">Signal</keyword>
<dbReference type="EMBL" id="BJWL01000008">
    <property type="protein sequence ID" value="GFY93413.1"/>
    <property type="molecule type" value="Genomic_DNA"/>
</dbReference>
<gene>
    <name evidence="2" type="ORF">Acr_08g0018090</name>
</gene>
<accession>A0A7J0F474</accession>
<keyword evidence="3" id="KW-1185">Reference proteome</keyword>
<reference evidence="2 3" key="1">
    <citation type="submission" date="2019-07" db="EMBL/GenBank/DDBJ databases">
        <title>De Novo Assembly of kiwifruit Actinidia rufa.</title>
        <authorList>
            <person name="Sugita-Konishi S."/>
            <person name="Sato K."/>
            <person name="Mori E."/>
            <person name="Abe Y."/>
            <person name="Kisaki G."/>
            <person name="Hamano K."/>
            <person name="Suezawa K."/>
            <person name="Otani M."/>
            <person name="Fukuda T."/>
            <person name="Manabe T."/>
            <person name="Gomi K."/>
            <person name="Tabuchi M."/>
            <person name="Akimitsu K."/>
            <person name="Kataoka I."/>
        </authorList>
    </citation>
    <scope>NUCLEOTIDE SEQUENCE [LARGE SCALE GENOMIC DNA]</scope>
    <source>
        <strain evidence="3">cv. Fuchu</strain>
    </source>
</reference>
<feature type="chain" id="PRO_5029716793" evidence="1">
    <location>
        <begin position="16"/>
        <end position="120"/>
    </location>
</feature>
<organism evidence="2 3">
    <name type="scientific">Actinidia rufa</name>
    <dbReference type="NCBI Taxonomy" id="165716"/>
    <lineage>
        <taxon>Eukaryota</taxon>
        <taxon>Viridiplantae</taxon>
        <taxon>Streptophyta</taxon>
        <taxon>Embryophyta</taxon>
        <taxon>Tracheophyta</taxon>
        <taxon>Spermatophyta</taxon>
        <taxon>Magnoliopsida</taxon>
        <taxon>eudicotyledons</taxon>
        <taxon>Gunneridae</taxon>
        <taxon>Pentapetalae</taxon>
        <taxon>asterids</taxon>
        <taxon>Ericales</taxon>
        <taxon>Actinidiaceae</taxon>
        <taxon>Actinidia</taxon>
    </lineage>
</organism>
<feature type="signal peptide" evidence="1">
    <location>
        <begin position="1"/>
        <end position="15"/>
    </location>
</feature>
<evidence type="ECO:0000313" key="2">
    <source>
        <dbReference type="EMBL" id="GFY93413.1"/>
    </source>
</evidence>
<name>A0A7J0F474_9ERIC</name>
<evidence type="ECO:0000256" key="1">
    <source>
        <dbReference type="SAM" id="SignalP"/>
    </source>
</evidence>
<proteinExistence type="predicted"/>